<dbReference type="InterPro" id="IPR027417">
    <property type="entry name" value="P-loop_NTPase"/>
</dbReference>
<protein>
    <recommendedName>
        <fullName evidence="4">AIG1-type G domain-containing protein</fullName>
    </recommendedName>
</protein>
<name>A0ABD3VMM2_SINWO</name>
<evidence type="ECO:0000256" key="3">
    <source>
        <dbReference type="ARBA" id="ARBA00023134"/>
    </source>
</evidence>
<keyword evidence="2" id="KW-0547">Nucleotide-binding</keyword>
<evidence type="ECO:0000259" key="4">
    <source>
        <dbReference type="PROSITE" id="PS51720"/>
    </source>
</evidence>
<evidence type="ECO:0000313" key="6">
    <source>
        <dbReference type="Proteomes" id="UP001634394"/>
    </source>
</evidence>
<evidence type="ECO:0000256" key="1">
    <source>
        <dbReference type="ARBA" id="ARBA00008535"/>
    </source>
</evidence>
<gene>
    <name evidence="5" type="ORF">ACJMK2_008793</name>
</gene>
<feature type="domain" description="AIG1-type G" evidence="4">
    <location>
        <begin position="373"/>
        <end position="588"/>
    </location>
</feature>
<dbReference type="InterPro" id="IPR045058">
    <property type="entry name" value="GIMA/IAN/Toc"/>
</dbReference>
<keyword evidence="3" id="KW-0342">GTP-binding</keyword>
<dbReference type="EMBL" id="JBJQND010000011">
    <property type="protein sequence ID" value="KAL3862847.1"/>
    <property type="molecule type" value="Genomic_DNA"/>
</dbReference>
<reference evidence="5 6" key="1">
    <citation type="submission" date="2024-11" db="EMBL/GenBank/DDBJ databases">
        <title>Chromosome-level genome assembly of the freshwater bivalve Anodonta woodiana.</title>
        <authorList>
            <person name="Chen X."/>
        </authorList>
    </citation>
    <scope>NUCLEOTIDE SEQUENCE [LARGE SCALE GENOMIC DNA]</scope>
    <source>
        <strain evidence="5">MN2024</strain>
        <tissue evidence="5">Gills</tissue>
    </source>
</reference>
<dbReference type="PANTHER" id="PTHR10903">
    <property type="entry name" value="GTPASE, IMAP FAMILY MEMBER-RELATED"/>
    <property type="match status" value="1"/>
</dbReference>
<dbReference type="Proteomes" id="UP001634394">
    <property type="component" value="Unassembled WGS sequence"/>
</dbReference>
<dbReference type="AlphaFoldDB" id="A0ABD3VMM2"/>
<dbReference type="Gene3D" id="3.40.50.300">
    <property type="entry name" value="P-loop containing nucleotide triphosphate hydrolases"/>
    <property type="match status" value="1"/>
</dbReference>
<sequence length="588" mass="66679">MTETIPYQHGMSLGRTYDLRRQCIGSDIFPTDYTASPERYTCPSTKINYKVIKNSSDVNDILDVSGDISLKVKAGILKVQGMGSFLKDIRSEENALEIVAVAQVETACTTLKNPSLPDNWNKKNVVGSHYIRTIIYGGELIIKISYIASDSKQKEEIKAHVNAGFEIQGIVNVEGAANLRKMDHDLREKTEIKFGYYGTTQCTDLPRDMDSMLKTLNDFPNQLGKINDGLGAPLRCELVPLTNIDPDFPSFVRQTGLETQMRELEDRYDDIRQSHAMLQSCLETDAEHMTTEQEEKGNEIEIRIHNVKTLFDKVIAQLDVTSDGDGLNKIEDAVNFYRANKKAVNFRTEVKRFIKEIQPLVQTRAPIKDFPKGKPLSILLVGVTGHGKSATANSIFGEYKFNTHMGCESIWRRCQVEQGTIGGREVEVVDTPGSIYINTMGSKLVNYYDTELKELETALKNRHRGYHAILVVLSIDVRIRMGDLMAIRMLKEKFGHETLSKYGIVIFTHGDSFERNMAKLKRETSFEEYVNSDKSLQENVLKECKNRYALIDNLEEDPGRLRDQVIVIIELIDRLVEDNKGMTYKWTG</sequence>
<comment type="caution">
    <text evidence="5">The sequence shown here is derived from an EMBL/GenBank/DDBJ whole genome shotgun (WGS) entry which is preliminary data.</text>
</comment>
<keyword evidence="6" id="KW-1185">Reference proteome</keyword>
<evidence type="ECO:0000256" key="2">
    <source>
        <dbReference type="ARBA" id="ARBA00022741"/>
    </source>
</evidence>
<proteinExistence type="inferred from homology"/>
<dbReference type="GO" id="GO:0005525">
    <property type="term" value="F:GTP binding"/>
    <property type="evidence" value="ECO:0007669"/>
    <property type="project" value="UniProtKB-KW"/>
</dbReference>
<dbReference type="InterPro" id="IPR006703">
    <property type="entry name" value="G_AIG1"/>
</dbReference>
<dbReference type="Pfam" id="PF04548">
    <property type="entry name" value="AIG1"/>
    <property type="match status" value="1"/>
</dbReference>
<dbReference type="PANTHER" id="PTHR10903:SF184">
    <property type="entry name" value="GTP-BINDING PROTEIN A"/>
    <property type="match status" value="1"/>
</dbReference>
<organism evidence="5 6">
    <name type="scientific">Sinanodonta woodiana</name>
    <name type="common">Chinese pond mussel</name>
    <name type="synonym">Anodonta woodiana</name>
    <dbReference type="NCBI Taxonomy" id="1069815"/>
    <lineage>
        <taxon>Eukaryota</taxon>
        <taxon>Metazoa</taxon>
        <taxon>Spiralia</taxon>
        <taxon>Lophotrochozoa</taxon>
        <taxon>Mollusca</taxon>
        <taxon>Bivalvia</taxon>
        <taxon>Autobranchia</taxon>
        <taxon>Heteroconchia</taxon>
        <taxon>Palaeoheterodonta</taxon>
        <taxon>Unionida</taxon>
        <taxon>Unionoidea</taxon>
        <taxon>Unionidae</taxon>
        <taxon>Unioninae</taxon>
        <taxon>Sinanodonta</taxon>
    </lineage>
</organism>
<dbReference type="PROSITE" id="PS51720">
    <property type="entry name" value="G_AIG1"/>
    <property type="match status" value="1"/>
</dbReference>
<comment type="similarity">
    <text evidence="1">Belongs to the TRAFAC class TrmE-Era-EngA-EngB-Septin-like GTPase superfamily. AIG1/Toc34/Toc159-like paraseptin GTPase family. IAN subfamily.</text>
</comment>
<evidence type="ECO:0000313" key="5">
    <source>
        <dbReference type="EMBL" id="KAL3862847.1"/>
    </source>
</evidence>
<accession>A0ABD3VMM2</accession>
<dbReference type="SUPFAM" id="SSF52540">
    <property type="entry name" value="P-loop containing nucleoside triphosphate hydrolases"/>
    <property type="match status" value="1"/>
</dbReference>